<evidence type="ECO:0008006" key="3">
    <source>
        <dbReference type="Google" id="ProtNLM"/>
    </source>
</evidence>
<sequence length="324" mass="34534">MSGAYAFINDENQNLSSFRDNLPNGNDARTKFDRLNPDISPFSIVLPGQLIVVGDDSTSMCTPEDNLLASYARDVRQSLIATNHASARVLTQNYDVLQSIMSYGSIGIGSVTSAWSTHLSQVESTLKDINDAYQRWRAGTLTKDQFMARRQKLFSVLDGQLRGIGRWGTGLKNNSTIKKMLGISSKRFLRSGEVANYARNVKRINNVARTLSSGTAIGVALDVSAGLMEIGEACSAGREQQCTKAKFVEVGKMMVGIPTSVTIGGIGAKAAVSMCFRMAGPSRGASLVVCGIAGGATGGWFGGAGGSNVGEHIGNWLYELADDE</sequence>
<evidence type="ECO:0000313" key="1">
    <source>
        <dbReference type="EMBL" id="MCF7542603.1"/>
    </source>
</evidence>
<evidence type="ECO:0000313" key="2">
    <source>
        <dbReference type="Proteomes" id="UP001162905"/>
    </source>
</evidence>
<dbReference type="RefSeq" id="WP_237251929.1">
    <property type="nucleotide sequence ID" value="NZ_JAKJXH010000008.1"/>
</dbReference>
<gene>
    <name evidence="1" type="ORF">L4G47_10250</name>
</gene>
<keyword evidence="2" id="KW-1185">Reference proteome</keyword>
<reference evidence="1" key="1">
    <citation type="submission" date="2022-01" db="EMBL/GenBank/DDBJ databases">
        <title>Pseudomonas sp. nov. isolated from Antarctic regolith.</title>
        <authorList>
            <person name="Novakova D."/>
            <person name="Sedlar K."/>
        </authorList>
    </citation>
    <scope>NUCLEOTIDE SEQUENCE</scope>
    <source>
        <strain evidence="1">P2647</strain>
    </source>
</reference>
<dbReference type="EMBL" id="JAKJXH010000008">
    <property type="protein sequence ID" value="MCF7542603.1"/>
    <property type="molecule type" value="Genomic_DNA"/>
</dbReference>
<dbReference type="Proteomes" id="UP001162905">
    <property type="component" value="Unassembled WGS sequence"/>
</dbReference>
<accession>A0ABS9I487</accession>
<name>A0ABS9I487_9PSED</name>
<proteinExistence type="predicted"/>
<protein>
    <recommendedName>
        <fullName evidence="3">SSU ribosomal protein S2p (SAe)</fullName>
    </recommendedName>
</protein>
<comment type="caution">
    <text evidence="1">The sequence shown here is derived from an EMBL/GenBank/DDBJ whole genome shotgun (WGS) entry which is preliminary data.</text>
</comment>
<organism evidence="1 2">
    <name type="scientific">Pseudomonas petrae</name>
    <dbReference type="NCBI Taxonomy" id="2912190"/>
    <lineage>
        <taxon>Bacteria</taxon>
        <taxon>Pseudomonadati</taxon>
        <taxon>Pseudomonadota</taxon>
        <taxon>Gammaproteobacteria</taxon>
        <taxon>Pseudomonadales</taxon>
        <taxon>Pseudomonadaceae</taxon>
        <taxon>Pseudomonas</taxon>
    </lineage>
</organism>